<evidence type="ECO:0000256" key="1">
    <source>
        <dbReference type="ARBA" id="ARBA00001936"/>
    </source>
</evidence>
<dbReference type="Gene3D" id="3.40.1390.20">
    <property type="entry name" value="HprK N-terminal domain-like"/>
    <property type="match status" value="1"/>
</dbReference>
<dbReference type="PROSITE" id="PS51371">
    <property type="entry name" value="CBS"/>
    <property type="match status" value="1"/>
</dbReference>
<evidence type="ECO:0000256" key="3">
    <source>
        <dbReference type="ARBA" id="ARBA00012146"/>
    </source>
</evidence>
<dbReference type="Gene3D" id="3.10.310.20">
    <property type="entry name" value="DHHA2 domain"/>
    <property type="match status" value="1"/>
</dbReference>
<dbReference type="GO" id="GO:0046872">
    <property type="term" value="F:metal ion binding"/>
    <property type="evidence" value="ECO:0007669"/>
    <property type="project" value="UniProtKB-KW"/>
</dbReference>
<dbReference type="RefSeq" id="WP_013506453.1">
    <property type="nucleotide sequence ID" value="NC_014836.1"/>
</dbReference>
<dbReference type="SUPFAM" id="SSF64182">
    <property type="entry name" value="DHH phosphoesterases"/>
    <property type="match status" value="1"/>
</dbReference>
<dbReference type="SUPFAM" id="SSF75138">
    <property type="entry name" value="HprK N-terminal domain-like"/>
    <property type="match status" value="1"/>
</dbReference>
<evidence type="ECO:0000259" key="10">
    <source>
        <dbReference type="PROSITE" id="PS51371"/>
    </source>
</evidence>
<dbReference type="SMART" id="SM01131">
    <property type="entry name" value="DHHA2"/>
    <property type="match status" value="1"/>
</dbReference>
<gene>
    <name evidence="11" type="ordered locus">Selin_1846</name>
</gene>
<proteinExistence type="predicted"/>
<dbReference type="InterPro" id="IPR001667">
    <property type="entry name" value="DDH_dom"/>
</dbReference>
<dbReference type="EMBL" id="CP002432">
    <property type="protein sequence ID" value="ADU66573.1"/>
    <property type="molecule type" value="Genomic_DNA"/>
</dbReference>
<dbReference type="InParanoid" id="E6W1M4"/>
<dbReference type="EC" id="3.6.1.1" evidence="3"/>
<reference evidence="11 12" key="1">
    <citation type="submission" date="2010-12" db="EMBL/GenBank/DDBJ databases">
        <title>Complete sequence of Desulfurispirillum indicum S5.</title>
        <authorList>
            <consortium name="US DOE Joint Genome Institute"/>
            <person name="Lucas S."/>
            <person name="Copeland A."/>
            <person name="Lapidus A."/>
            <person name="Cheng J.-F."/>
            <person name="Goodwin L."/>
            <person name="Pitluck S."/>
            <person name="Chertkov O."/>
            <person name="Held B."/>
            <person name="Detter J.C."/>
            <person name="Han C."/>
            <person name="Tapia R."/>
            <person name="Land M."/>
            <person name="Hauser L."/>
            <person name="Kyrpides N."/>
            <person name="Ivanova N."/>
            <person name="Mikhailova N."/>
            <person name="Haggblom M."/>
            <person name="Rauschenbach I."/>
            <person name="Bini E."/>
            <person name="Woyke T."/>
        </authorList>
    </citation>
    <scope>NUCLEOTIDE SEQUENCE [LARGE SCALE GENOMIC DNA]</scope>
    <source>
        <strain evidence="12">ATCC BAA-1389 / DSM 22839 / S5</strain>
    </source>
</reference>
<evidence type="ECO:0000256" key="2">
    <source>
        <dbReference type="ARBA" id="ARBA00011643"/>
    </source>
</evidence>
<dbReference type="InterPro" id="IPR046342">
    <property type="entry name" value="CBS_dom_sf"/>
</dbReference>
<dbReference type="PANTHER" id="PTHR12112">
    <property type="entry name" value="BNIP - RELATED"/>
    <property type="match status" value="1"/>
</dbReference>
<comment type="subunit">
    <text evidence="2">Homohexamer.</text>
</comment>
<dbReference type="GO" id="GO:0004427">
    <property type="term" value="F:inorganic diphosphate phosphatase activity"/>
    <property type="evidence" value="ECO:0007669"/>
    <property type="project" value="UniProtKB-EC"/>
</dbReference>
<evidence type="ECO:0000256" key="8">
    <source>
        <dbReference type="ARBA" id="ARBA00047820"/>
    </source>
</evidence>
<dbReference type="InterPro" id="IPR004097">
    <property type="entry name" value="DHHA2"/>
</dbReference>
<dbReference type="SMART" id="SM00116">
    <property type="entry name" value="CBS"/>
    <property type="match status" value="2"/>
</dbReference>
<evidence type="ECO:0000256" key="9">
    <source>
        <dbReference type="PROSITE-ProRule" id="PRU00703"/>
    </source>
</evidence>
<dbReference type="KEGG" id="din:Selin_1846"/>
<feature type="domain" description="CBS" evidence="10">
    <location>
        <begin position="253"/>
        <end position="309"/>
    </location>
</feature>
<keyword evidence="12" id="KW-1185">Reference proteome</keyword>
<dbReference type="Gene3D" id="3.90.1640.10">
    <property type="entry name" value="inorganic pyrophosphatase (n-terminal core)"/>
    <property type="match status" value="2"/>
</dbReference>
<name>E6W1M4_DESIS</name>
<evidence type="ECO:0000256" key="6">
    <source>
        <dbReference type="ARBA" id="ARBA00023211"/>
    </source>
</evidence>
<accession>E6W1M4</accession>
<dbReference type="InterPro" id="IPR028979">
    <property type="entry name" value="Ser_kin/Pase_Hpr-like_N_sf"/>
</dbReference>
<dbReference type="GO" id="GO:0005737">
    <property type="term" value="C:cytoplasm"/>
    <property type="evidence" value="ECO:0007669"/>
    <property type="project" value="InterPro"/>
</dbReference>
<dbReference type="InterPro" id="IPR038763">
    <property type="entry name" value="DHH_sf"/>
</dbReference>
<dbReference type="HOGENOM" id="CLU_025243_1_0_0"/>
<evidence type="ECO:0000256" key="7">
    <source>
        <dbReference type="ARBA" id="ARBA00032535"/>
    </source>
</evidence>
<dbReference type="InterPro" id="IPR000644">
    <property type="entry name" value="CBS_dom"/>
</dbReference>
<dbReference type="Pfam" id="PF00571">
    <property type="entry name" value="CBS"/>
    <property type="match status" value="2"/>
</dbReference>
<dbReference type="STRING" id="653733.Selin_1846"/>
<dbReference type="Proteomes" id="UP000002572">
    <property type="component" value="Chromosome"/>
</dbReference>
<keyword evidence="9" id="KW-0129">CBS domain</keyword>
<dbReference type="PANTHER" id="PTHR12112:SF22">
    <property type="entry name" value="MANGANESE-DEPENDENT INORGANIC PYROPHOSPHATASE-RELATED"/>
    <property type="match status" value="1"/>
</dbReference>
<dbReference type="eggNOG" id="COG1227">
    <property type="taxonomic scope" value="Bacteria"/>
</dbReference>
<comment type="cofactor">
    <cofactor evidence="1">
        <name>Mn(2+)</name>
        <dbReference type="ChEBI" id="CHEBI:29035"/>
    </cofactor>
</comment>
<keyword evidence="5 11" id="KW-0378">Hydrolase</keyword>
<dbReference type="AlphaFoldDB" id="E6W1M4"/>
<organism evidence="11 12">
    <name type="scientific">Desulfurispirillum indicum (strain ATCC BAA-1389 / DSM 22839 / S5)</name>
    <dbReference type="NCBI Taxonomy" id="653733"/>
    <lineage>
        <taxon>Bacteria</taxon>
        <taxon>Pseudomonadati</taxon>
        <taxon>Chrysiogenota</taxon>
        <taxon>Chrysiogenia</taxon>
        <taxon>Chrysiogenales</taxon>
        <taxon>Chrysiogenaceae</taxon>
        <taxon>Desulfurispirillum</taxon>
    </lineage>
</organism>
<keyword evidence="4" id="KW-0479">Metal-binding</keyword>
<dbReference type="Pfam" id="PF07085">
    <property type="entry name" value="DRTGG"/>
    <property type="match status" value="1"/>
</dbReference>
<dbReference type="Pfam" id="PF01368">
    <property type="entry name" value="DHH"/>
    <property type="match status" value="1"/>
</dbReference>
<dbReference type="Pfam" id="PF02833">
    <property type="entry name" value="DHHA2"/>
    <property type="match status" value="1"/>
</dbReference>
<keyword evidence="6" id="KW-0464">Manganese</keyword>
<comment type="catalytic activity">
    <reaction evidence="8">
        <text>diphosphate + H2O = 2 phosphate + H(+)</text>
        <dbReference type="Rhea" id="RHEA:24576"/>
        <dbReference type="ChEBI" id="CHEBI:15377"/>
        <dbReference type="ChEBI" id="CHEBI:15378"/>
        <dbReference type="ChEBI" id="CHEBI:33019"/>
        <dbReference type="ChEBI" id="CHEBI:43474"/>
        <dbReference type="EC" id="3.6.1.1"/>
    </reaction>
</comment>
<dbReference type="NCBIfam" id="NF011443">
    <property type="entry name" value="PRK14869.1-5"/>
    <property type="match status" value="1"/>
</dbReference>
<protein>
    <recommendedName>
        <fullName evidence="3">inorganic diphosphatase</fullName>
        <ecNumber evidence="3">3.6.1.1</ecNumber>
    </recommendedName>
    <alternativeName>
        <fullName evidence="7">Pyrophosphate phospho-hydrolase</fullName>
    </alternativeName>
</protein>
<evidence type="ECO:0000313" key="11">
    <source>
        <dbReference type="EMBL" id="ADU66573.1"/>
    </source>
</evidence>
<dbReference type="eggNOG" id="COG3448">
    <property type="taxonomic scope" value="Bacteria"/>
</dbReference>
<sequence>MQDTIVIGHKNPDTDSICSAIAYAQLKSQLAPDTSFVAGRCGQLNKQTRYILERFGVAAPRFLRDVHPRVRDALQEEAVWAHCNTPIFQVMRNIDEKRIRITPIVDDHGIFNGVVSILEVAEFFLEKDTVHHPNFLIRPENFPAVLPGTFHREGELEEFPARIFAAAMPSERAVERFERMQSDDILLITGKRRDILEYAIRKQFPAIILTGIEGPDDLDIDFSNYRGWVYISQWDTAETLRRCTLAVPCKSIMNRDVPVATPEMLFEEARDIVASSEHKGLPVLDEQRRLLGMVTRTNFLHRPQPRLVLMDHNELAQAVDGAENARIVEIVDHHRLGSLKTTHPIHVLAKPVGSTCTLVYQQYRFHGITPDPVTAGLLLCGILSDTVITKSPTTTVEDTDALERLATLAGVDSQKLGLEIFSASDSLANAEPRAVVNGDLKIYSEFGVSVGIAQVEVVTLSEPAEIYQQLQAALDDLRSSRKLDWTMLLITDIIKEESILLTSAYPCGEQRLSYGRRDDHVYHLPGVLSRKKQLLPEILRILEECGNETLRK</sequence>
<dbReference type="OrthoDB" id="9766150at2"/>
<evidence type="ECO:0000256" key="4">
    <source>
        <dbReference type="ARBA" id="ARBA00022723"/>
    </source>
</evidence>
<dbReference type="SUPFAM" id="SSF54631">
    <property type="entry name" value="CBS-domain pair"/>
    <property type="match status" value="1"/>
</dbReference>
<dbReference type="InterPro" id="IPR038222">
    <property type="entry name" value="DHHA2_dom_sf"/>
</dbReference>
<evidence type="ECO:0000256" key="5">
    <source>
        <dbReference type="ARBA" id="ARBA00022801"/>
    </source>
</evidence>
<evidence type="ECO:0000313" key="12">
    <source>
        <dbReference type="Proteomes" id="UP000002572"/>
    </source>
</evidence>
<dbReference type="InterPro" id="IPR010766">
    <property type="entry name" value="DRTGG"/>
</dbReference>